<sequence length="108" mass="11933">MRLIPRLMVMMMLEIGLTPRRPAAAMERRNLPPPPVRVNSMPGGLSAGHSHQNASLVLAHNDDNTDGPVFQFMAGILRRVLFLICLCKFSDGLGNMGLKSDYEWQSGV</sequence>
<gene>
    <name evidence="1" type="primary">Dsec\GM23999</name>
    <name evidence="1" type="ORF">Dsec_GM23999</name>
</gene>
<dbReference type="AlphaFoldDB" id="B4HHH0"/>
<organism evidence="2">
    <name type="scientific">Drosophila sechellia</name>
    <name type="common">Fruit fly</name>
    <dbReference type="NCBI Taxonomy" id="7238"/>
    <lineage>
        <taxon>Eukaryota</taxon>
        <taxon>Metazoa</taxon>
        <taxon>Ecdysozoa</taxon>
        <taxon>Arthropoda</taxon>
        <taxon>Hexapoda</taxon>
        <taxon>Insecta</taxon>
        <taxon>Pterygota</taxon>
        <taxon>Neoptera</taxon>
        <taxon>Endopterygota</taxon>
        <taxon>Diptera</taxon>
        <taxon>Brachycera</taxon>
        <taxon>Muscomorpha</taxon>
        <taxon>Ephydroidea</taxon>
        <taxon>Drosophilidae</taxon>
        <taxon>Drosophila</taxon>
        <taxon>Sophophora</taxon>
    </lineage>
</organism>
<dbReference type="HOGENOM" id="CLU_2199681_0_0_1"/>
<proteinExistence type="predicted"/>
<name>B4HHH0_DROSE</name>
<protein>
    <submittedName>
        <fullName evidence="1">GM23999</fullName>
    </submittedName>
</protein>
<reference evidence="1 2" key="1">
    <citation type="journal article" date="2007" name="Nature">
        <title>Evolution of genes and genomes on the Drosophila phylogeny.</title>
        <authorList>
            <consortium name="Drosophila 12 Genomes Consortium"/>
            <person name="Clark A.G."/>
            <person name="Eisen M.B."/>
            <person name="Smith D.R."/>
            <person name="Bergman C.M."/>
            <person name="Oliver B."/>
            <person name="Markow T.A."/>
            <person name="Kaufman T.C."/>
            <person name="Kellis M."/>
            <person name="Gelbart W."/>
            <person name="Iyer V.N."/>
            <person name="Pollard D.A."/>
            <person name="Sackton T.B."/>
            <person name="Larracuente A.M."/>
            <person name="Singh N.D."/>
            <person name="Abad J.P."/>
            <person name="Abt D.N."/>
            <person name="Adryan B."/>
            <person name="Aguade M."/>
            <person name="Akashi H."/>
            <person name="Anderson W.W."/>
            <person name="Aquadro C.F."/>
            <person name="Ardell D.H."/>
            <person name="Arguello R."/>
            <person name="Artieri C.G."/>
            <person name="Barbash D.A."/>
            <person name="Barker D."/>
            <person name="Barsanti P."/>
            <person name="Batterham P."/>
            <person name="Batzoglou S."/>
            <person name="Begun D."/>
            <person name="Bhutkar A."/>
            <person name="Blanco E."/>
            <person name="Bosak S.A."/>
            <person name="Bradley R.K."/>
            <person name="Brand A.D."/>
            <person name="Brent M.R."/>
            <person name="Brooks A.N."/>
            <person name="Brown R.H."/>
            <person name="Butlin R.K."/>
            <person name="Caggese C."/>
            <person name="Calvi B.R."/>
            <person name="Bernardo de Carvalho A."/>
            <person name="Caspi A."/>
            <person name="Castrezana S."/>
            <person name="Celniker S.E."/>
            <person name="Chang J.L."/>
            <person name="Chapple C."/>
            <person name="Chatterji S."/>
            <person name="Chinwalla A."/>
            <person name="Civetta A."/>
            <person name="Clifton S.W."/>
            <person name="Comeron J.M."/>
            <person name="Costello J.C."/>
            <person name="Coyne J.A."/>
            <person name="Daub J."/>
            <person name="David R.G."/>
            <person name="Delcher A.L."/>
            <person name="Delehaunty K."/>
            <person name="Do C.B."/>
            <person name="Ebling H."/>
            <person name="Edwards K."/>
            <person name="Eickbush T."/>
            <person name="Evans J.D."/>
            <person name="Filipski A."/>
            <person name="Findeiss S."/>
            <person name="Freyhult E."/>
            <person name="Fulton L."/>
            <person name="Fulton R."/>
            <person name="Garcia A.C."/>
            <person name="Gardiner A."/>
            <person name="Garfield D.A."/>
            <person name="Garvin B.E."/>
            <person name="Gibson G."/>
            <person name="Gilbert D."/>
            <person name="Gnerre S."/>
            <person name="Godfrey J."/>
            <person name="Good R."/>
            <person name="Gotea V."/>
            <person name="Gravely B."/>
            <person name="Greenberg A.J."/>
            <person name="Griffiths-Jones S."/>
            <person name="Gross S."/>
            <person name="Guigo R."/>
            <person name="Gustafson E.A."/>
            <person name="Haerty W."/>
            <person name="Hahn M.W."/>
            <person name="Halligan D.L."/>
            <person name="Halpern A.L."/>
            <person name="Halter G.M."/>
            <person name="Han M.V."/>
            <person name="Heger A."/>
            <person name="Hillier L."/>
            <person name="Hinrichs A.S."/>
            <person name="Holmes I."/>
            <person name="Hoskins R.A."/>
            <person name="Hubisz M.J."/>
            <person name="Hultmark D."/>
            <person name="Huntley M.A."/>
            <person name="Jaffe D.B."/>
            <person name="Jagadeeshan S."/>
            <person name="Jeck W.R."/>
            <person name="Johnson J."/>
            <person name="Jones C.D."/>
            <person name="Jordan W.C."/>
            <person name="Karpen G.H."/>
            <person name="Kataoka E."/>
            <person name="Keightley P.D."/>
            <person name="Kheradpour P."/>
            <person name="Kirkness E.F."/>
            <person name="Koerich L.B."/>
            <person name="Kristiansen K."/>
            <person name="Kudrna D."/>
            <person name="Kulathinal R.J."/>
            <person name="Kumar S."/>
            <person name="Kwok R."/>
            <person name="Lander E."/>
            <person name="Langley C.H."/>
            <person name="Lapoint R."/>
            <person name="Lazzaro B.P."/>
            <person name="Lee S.J."/>
            <person name="Levesque L."/>
            <person name="Li R."/>
            <person name="Lin C.F."/>
            <person name="Lin M.F."/>
            <person name="Lindblad-Toh K."/>
            <person name="Llopart A."/>
            <person name="Long M."/>
            <person name="Low L."/>
            <person name="Lozovsky E."/>
            <person name="Lu J."/>
            <person name="Luo M."/>
            <person name="Machado C.A."/>
            <person name="Makalowski W."/>
            <person name="Marzo M."/>
            <person name="Matsuda M."/>
            <person name="Matzkin L."/>
            <person name="McAllister B."/>
            <person name="McBride C.S."/>
            <person name="McKernan B."/>
            <person name="McKernan K."/>
            <person name="Mendez-Lago M."/>
            <person name="Minx P."/>
            <person name="Mollenhauer M.U."/>
            <person name="Montooth K."/>
            <person name="Mount S.M."/>
            <person name="Mu X."/>
            <person name="Myers E."/>
            <person name="Negre B."/>
            <person name="Newfeld S."/>
            <person name="Nielsen R."/>
            <person name="Noor M.A."/>
            <person name="O'Grady P."/>
            <person name="Pachter L."/>
            <person name="Papaceit M."/>
            <person name="Parisi M.J."/>
            <person name="Parisi M."/>
            <person name="Parts L."/>
            <person name="Pedersen J.S."/>
            <person name="Pesole G."/>
            <person name="Phillippy A.M."/>
            <person name="Ponting C.P."/>
            <person name="Pop M."/>
            <person name="Porcelli D."/>
            <person name="Powell J.R."/>
            <person name="Prohaska S."/>
            <person name="Pruitt K."/>
            <person name="Puig M."/>
            <person name="Quesneville H."/>
            <person name="Ram K.R."/>
            <person name="Rand D."/>
            <person name="Rasmussen M.D."/>
            <person name="Reed L.K."/>
            <person name="Reenan R."/>
            <person name="Reily A."/>
            <person name="Remington K.A."/>
            <person name="Rieger T.T."/>
            <person name="Ritchie M.G."/>
            <person name="Robin C."/>
            <person name="Rogers Y.H."/>
            <person name="Rohde C."/>
            <person name="Rozas J."/>
            <person name="Rubenfield M.J."/>
            <person name="Ruiz A."/>
            <person name="Russo S."/>
            <person name="Salzberg S.L."/>
            <person name="Sanchez-Gracia A."/>
            <person name="Saranga D.J."/>
            <person name="Sato H."/>
            <person name="Schaeffer S.W."/>
            <person name="Schatz M.C."/>
            <person name="Schlenke T."/>
            <person name="Schwartz R."/>
            <person name="Segarra C."/>
            <person name="Singh R.S."/>
            <person name="Sirot L."/>
            <person name="Sirota M."/>
            <person name="Sisneros N.B."/>
            <person name="Smith C.D."/>
            <person name="Smith T.F."/>
            <person name="Spieth J."/>
            <person name="Stage D.E."/>
            <person name="Stark A."/>
            <person name="Stephan W."/>
            <person name="Strausberg R.L."/>
            <person name="Strempel S."/>
            <person name="Sturgill D."/>
            <person name="Sutton G."/>
            <person name="Sutton G.G."/>
            <person name="Tao W."/>
            <person name="Teichmann S."/>
            <person name="Tobari Y.N."/>
            <person name="Tomimura Y."/>
            <person name="Tsolas J.M."/>
            <person name="Valente V.L."/>
            <person name="Venter E."/>
            <person name="Venter J.C."/>
            <person name="Vicario S."/>
            <person name="Vieira F.G."/>
            <person name="Vilella A.J."/>
            <person name="Villasante A."/>
            <person name="Walenz B."/>
            <person name="Wang J."/>
            <person name="Wasserman M."/>
            <person name="Watts T."/>
            <person name="Wilson D."/>
            <person name="Wilson R.K."/>
            <person name="Wing R.A."/>
            <person name="Wolfner M.F."/>
            <person name="Wong A."/>
            <person name="Wong G.K."/>
            <person name="Wu C.I."/>
            <person name="Wu G."/>
            <person name="Yamamoto D."/>
            <person name="Yang H.P."/>
            <person name="Yang S.P."/>
            <person name="Yorke J.A."/>
            <person name="Yoshida K."/>
            <person name="Zdobnov E."/>
            <person name="Zhang P."/>
            <person name="Zhang Y."/>
            <person name="Zimin A.V."/>
            <person name="Baldwin J."/>
            <person name="Abdouelleil A."/>
            <person name="Abdulkadir J."/>
            <person name="Abebe A."/>
            <person name="Abera B."/>
            <person name="Abreu J."/>
            <person name="Acer S.C."/>
            <person name="Aftuck L."/>
            <person name="Alexander A."/>
            <person name="An P."/>
            <person name="Anderson E."/>
            <person name="Anderson S."/>
            <person name="Arachi H."/>
            <person name="Azer M."/>
            <person name="Bachantsang P."/>
            <person name="Barry A."/>
            <person name="Bayul T."/>
            <person name="Berlin A."/>
            <person name="Bessette D."/>
            <person name="Bloom T."/>
            <person name="Blye J."/>
            <person name="Boguslavskiy L."/>
            <person name="Bonnet C."/>
            <person name="Boukhgalter B."/>
            <person name="Bourzgui I."/>
            <person name="Brown A."/>
            <person name="Cahill P."/>
            <person name="Channer S."/>
            <person name="Cheshatsang Y."/>
            <person name="Chuda L."/>
            <person name="Citroen M."/>
            <person name="Collymore A."/>
            <person name="Cooke P."/>
            <person name="Costello M."/>
            <person name="D'Aco K."/>
            <person name="Daza R."/>
            <person name="De Haan G."/>
            <person name="DeGray S."/>
            <person name="DeMaso C."/>
            <person name="Dhargay N."/>
            <person name="Dooley K."/>
            <person name="Dooley E."/>
            <person name="Doricent M."/>
            <person name="Dorje P."/>
            <person name="Dorjee K."/>
            <person name="Dupes A."/>
            <person name="Elong R."/>
            <person name="Falk J."/>
            <person name="Farina A."/>
            <person name="Faro S."/>
            <person name="Ferguson D."/>
            <person name="Fisher S."/>
            <person name="Foley C.D."/>
            <person name="Franke A."/>
            <person name="Friedrich D."/>
            <person name="Gadbois L."/>
            <person name="Gearin G."/>
            <person name="Gearin C.R."/>
            <person name="Giannoukos G."/>
            <person name="Goode T."/>
            <person name="Graham J."/>
            <person name="Grandbois E."/>
            <person name="Grewal S."/>
            <person name="Gyaltsen K."/>
            <person name="Hafez N."/>
            <person name="Hagos B."/>
            <person name="Hall J."/>
            <person name="Henson C."/>
            <person name="Hollinger A."/>
            <person name="Honan T."/>
            <person name="Huard M.D."/>
            <person name="Hughes L."/>
            <person name="Hurhula B."/>
            <person name="Husby M.E."/>
            <person name="Kamat A."/>
            <person name="Kanga B."/>
            <person name="Kashin S."/>
            <person name="Khazanovich D."/>
            <person name="Kisner P."/>
            <person name="Lance K."/>
            <person name="Lara M."/>
            <person name="Lee W."/>
            <person name="Lennon N."/>
            <person name="Letendre F."/>
            <person name="LeVine R."/>
            <person name="Lipovsky A."/>
            <person name="Liu X."/>
            <person name="Liu J."/>
            <person name="Liu S."/>
            <person name="Lokyitsang T."/>
            <person name="Lokyitsang Y."/>
            <person name="Lubonja R."/>
            <person name="Lui A."/>
            <person name="MacDonald P."/>
            <person name="Magnisalis V."/>
            <person name="Maru K."/>
            <person name="Matthews C."/>
            <person name="McCusker W."/>
            <person name="McDonough S."/>
            <person name="Mehta T."/>
            <person name="Meldrim J."/>
            <person name="Meneus L."/>
            <person name="Mihai O."/>
            <person name="Mihalev A."/>
            <person name="Mihova T."/>
            <person name="Mittelman R."/>
            <person name="Mlenga V."/>
            <person name="Montmayeur A."/>
            <person name="Mulrain L."/>
            <person name="Navidi A."/>
            <person name="Naylor J."/>
            <person name="Negash T."/>
            <person name="Nguyen T."/>
            <person name="Nguyen N."/>
            <person name="Nicol R."/>
            <person name="Norbu C."/>
            <person name="Norbu N."/>
            <person name="Novod N."/>
            <person name="O'Neill B."/>
            <person name="Osman S."/>
            <person name="Markiewicz E."/>
            <person name="Oyono O.L."/>
            <person name="Patti C."/>
            <person name="Phunkhang P."/>
            <person name="Pierre F."/>
            <person name="Priest M."/>
            <person name="Raghuraman S."/>
            <person name="Rege F."/>
            <person name="Reyes R."/>
            <person name="Rise C."/>
            <person name="Rogov P."/>
            <person name="Ross K."/>
            <person name="Ryan E."/>
            <person name="Settipalli S."/>
            <person name="Shea T."/>
            <person name="Sherpa N."/>
            <person name="Shi L."/>
            <person name="Shih D."/>
            <person name="Sparrow T."/>
            <person name="Spaulding J."/>
            <person name="Stalker J."/>
            <person name="Stange-Thomann N."/>
            <person name="Stavropoulos S."/>
            <person name="Stone C."/>
            <person name="Strader C."/>
            <person name="Tesfaye S."/>
            <person name="Thomson T."/>
            <person name="Thoulutsang Y."/>
            <person name="Thoulutsang D."/>
            <person name="Topham K."/>
            <person name="Topping I."/>
            <person name="Tsamla T."/>
            <person name="Vassiliev H."/>
            <person name="Vo A."/>
            <person name="Wangchuk T."/>
            <person name="Wangdi T."/>
            <person name="Weiand M."/>
            <person name="Wilkinson J."/>
            <person name="Wilson A."/>
            <person name="Yadav S."/>
            <person name="Young G."/>
            <person name="Yu Q."/>
            <person name="Zembek L."/>
            <person name="Zhong D."/>
            <person name="Zimmer A."/>
            <person name="Zwirko Z."/>
            <person name="Jaffe D.B."/>
            <person name="Alvarez P."/>
            <person name="Brockman W."/>
            <person name="Butler J."/>
            <person name="Chin C."/>
            <person name="Gnerre S."/>
            <person name="Grabherr M."/>
            <person name="Kleber M."/>
            <person name="Mauceli E."/>
            <person name="MacCallum I."/>
        </authorList>
    </citation>
    <scope>NUCLEOTIDE SEQUENCE [LARGE SCALE GENOMIC DNA]</scope>
    <source>
        <strain evidence="2">Rob3c / Tucson 14021-0248.25</strain>
    </source>
</reference>
<dbReference type="EMBL" id="CH480815">
    <property type="protein sequence ID" value="EDW42509.1"/>
    <property type="molecule type" value="Genomic_DNA"/>
</dbReference>
<keyword evidence="2" id="KW-1185">Reference proteome</keyword>
<evidence type="ECO:0000313" key="2">
    <source>
        <dbReference type="Proteomes" id="UP000001292"/>
    </source>
</evidence>
<accession>B4HHH0</accession>
<dbReference type="Proteomes" id="UP000001292">
    <property type="component" value="Unassembled WGS sequence"/>
</dbReference>
<evidence type="ECO:0000313" key="1">
    <source>
        <dbReference type="EMBL" id="EDW42509.1"/>
    </source>
</evidence>